<proteinExistence type="predicted"/>
<evidence type="ECO:0008006" key="4">
    <source>
        <dbReference type="Google" id="ProtNLM"/>
    </source>
</evidence>
<dbReference type="Proteomes" id="UP000230790">
    <property type="component" value="Unassembled WGS sequence"/>
</dbReference>
<protein>
    <recommendedName>
        <fullName evidence="4">DNA-directed RNA polymerase subunit beta</fullName>
    </recommendedName>
</protein>
<dbReference type="PANTHER" id="PTHR48443">
    <property type="entry name" value="DNA-DIRECTED RNA POLYMERASE SUBUNIT BETA"/>
    <property type="match status" value="1"/>
</dbReference>
<feature type="region of interest" description="Disordered" evidence="1">
    <location>
        <begin position="156"/>
        <end position="177"/>
    </location>
</feature>
<reference evidence="2 3" key="1">
    <citation type="submission" date="2017-11" db="EMBL/GenBank/DDBJ databases">
        <title>Evolution of Phototrophy in the Chloroflexi Phylum Driven by Horizontal Gene Transfer.</title>
        <authorList>
            <person name="Ward L.M."/>
            <person name="Hemp J."/>
            <person name="Shih P.M."/>
            <person name="Mcglynn S.E."/>
            <person name="Fischer W."/>
        </authorList>
    </citation>
    <scope>NUCLEOTIDE SEQUENCE [LARGE SCALE GENOMIC DNA]</scope>
    <source>
        <strain evidence="2">JP3_7</strain>
    </source>
</reference>
<evidence type="ECO:0000256" key="1">
    <source>
        <dbReference type="SAM" id="MobiDB-lite"/>
    </source>
</evidence>
<comment type="caution">
    <text evidence="2">The sequence shown here is derived from an EMBL/GenBank/DDBJ whole genome shotgun (WGS) entry which is preliminary data.</text>
</comment>
<dbReference type="CDD" id="cd02655">
    <property type="entry name" value="RNAP_beta'_C"/>
    <property type="match status" value="1"/>
</dbReference>
<organism evidence="2 3">
    <name type="scientific">Candidatus Thermofonsia Clade 3 bacterium</name>
    <dbReference type="NCBI Taxonomy" id="2364212"/>
    <lineage>
        <taxon>Bacteria</taxon>
        <taxon>Bacillati</taxon>
        <taxon>Chloroflexota</taxon>
        <taxon>Candidatus Thermofontia</taxon>
        <taxon>Candidatus Thermofonsia Clade 3</taxon>
    </lineage>
</organism>
<accession>A0A2M8Q8J0</accession>
<dbReference type="EMBL" id="PGTN01000454">
    <property type="protein sequence ID" value="PJF46121.1"/>
    <property type="molecule type" value="Genomic_DNA"/>
</dbReference>
<evidence type="ECO:0000313" key="3">
    <source>
        <dbReference type="Proteomes" id="UP000230790"/>
    </source>
</evidence>
<evidence type="ECO:0000313" key="2">
    <source>
        <dbReference type="EMBL" id="PJF46121.1"/>
    </source>
</evidence>
<dbReference type="SUPFAM" id="SSF64484">
    <property type="entry name" value="beta and beta-prime subunits of DNA dependent RNA-polymerase"/>
    <property type="match status" value="1"/>
</dbReference>
<gene>
    <name evidence="2" type="ORF">CUN48_15415</name>
</gene>
<sequence length="177" mass="18848">DKHFEIIIRKMTNRVQITTPGDSDYLPGDLINRLELARVNEKLIAEGKRPAIGVPILLGISKAALATESFLSASSFQHTIKVLASAAIEGKRDDLIGLKENVILGKLIPAGTGFNPKLIQSYEGVTLLAAEAPPKPSLTQRAEMALLGLGDNETLPAENLPSLEDFLPGDANGQDAA</sequence>
<dbReference type="PANTHER" id="PTHR48443:SF1">
    <property type="entry name" value="DNA-DIRECTED RNA POLYMERASE SUBUNIT BETA"/>
    <property type="match status" value="1"/>
</dbReference>
<dbReference type="Gene3D" id="1.10.1790.20">
    <property type="match status" value="1"/>
</dbReference>
<dbReference type="Gene3D" id="1.10.150.390">
    <property type="match status" value="1"/>
</dbReference>
<dbReference type="AlphaFoldDB" id="A0A2M8Q8J0"/>
<feature type="non-terminal residue" evidence="2">
    <location>
        <position position="1"/>
    </location>
</feature>
<name>A0A2M8Q8J0_9CHLR</name>